<organism evidence="1 2">
    <name type="scientific">Streptococcus sanguinis</name>
    <dbReference type="NCBI Taxonomy" id="1305"/>
    <lineage>
        <taxon>Bacteria</taxon>
        <taxon>Bacillati</taxon>
        <taxon>Bacillota</taxon>
        <taxon>Bacilli</taxon>
        <taxon>Lactobacillales</taxon>
        <taxon>Streptococcaceae</taxon>
        <taxon>Streptococcus</taxon>
    </lineage>
</organism>
<dbReference type="EMBL" id="RJMT01000001">
    <property type="protein sequence ID" value="RSI33780.1"/>
    <property type="molecule type" value="Genomic_DNA"/>
</dbReference>
<name>A0AB74DNH1_STRSA</name>
<dbReference type="AlphaFoldDB" id="A0AB74DNH1"/>
<accession>A0AB74DNH1</accession>
<comment type="caution">
    <text evidence="1">The sequence shown here is derived from an EMBL/GenBank/DDBJ whole genome shotgun (WGS) entry which is preliminary data.</text>
</comment>
<gene>
    <name evidence="1" type="ORF">D8879_01505</name>
</gene>
<protein>
    <submittedName>
        <fullName evidence="1">Uncharacterized protein</fullName>
    </submittedName>
</protein>
<evidence type="ECO:0000313" key="2">
    <source>
        <dbReference type="Proteomes" id="UP000273966"/>
    </source>
</evidence>
<evidence type="ECO:0000313" key="1">
    <source>
        <dbReference type="EMBL" id="RSI33780.1"/>
    </source>
</evidence>
<dbReference type="Proteomes" id="UP000273966">
    <property type="component" value="Unassembled WGS sequence"/>
</dbReference>
<sequence length="44" mass="4899">MSKVLKGNIFSYMVFFKGTSLIGPVKSSLLASIEPISTFFFAFF</sequence>
<proteinExistence type="predicted"/>
<reference evidence="1 2" key="1">
    <citation type="submission" date="2018-11" db="EMBL/GenBank/DDBJ databases">
        <title>Species Designations Belie Phenotypic and Genotypic Heterogeneity in Oral Streptococci.</title>
        <authorList>
            <person name="Velsko I."/>
        </authorList>
    </citation>
    <scope>NUCLEOTIDE SEQUENCE [LARGE SCALE GENOMIC DNA]</scope>
    <source>
        <strain evidence="1 2">BCC16</strain>
    </source>
</reference>